<dbReference type="EMBL" id="AMRJ01000020">
    <property type="protein sequence ID" value="EKF73728.1"/>
    <property type="molecule type" value="Genomic_DNA"/>
</dbReference>
<proteinExistence type="predicted"/>
<dbReference type="SMART" id="SM00342">
    <property type="entry name" value="HTH_ARAC"/>
    <property type="match status" value="1"/>
</dbReference>
<dbReference type="PROSITE" id="PS01124">
    <property type="entry name" value="HTH_ARAC_FAMILY_2"/>
    <property type="match status" value="1"/>
</dbReference>
<keyword evidence="2" id="KW-0238">DNA-binding</keyword>
<dbReference type="SUPFAM" id="SSF46689">
    <property type="entry name" value="Homeodomain-like"/>
    <property type="match status" value="2"/>
</dbReference>
<reference evidence="5 6" key="1">
    <citation type="journal article" date="2012" name="J. Bacteriol.">
        <title>Genome Sequence of the Alkane-Degrading Bacterium Alcanivorax hongdengensis Type Strain A-11-3.</title>
        <authorList>
            <person name="Lai Q."/>
            <person name="Shao Z."/>
        </authorList>
    </citation>
    <scope>NUCLEOTIDE SEQUENCE [LARGE SCALE GENOMIC DNA]</scope>
    <source>
        <strain evidence="5 6">A-11-3</strain>
    </source>
</reference>
<dbReference type="InterPro" id="IPR009057">
    <property type="entry name" value="Homeodomain-like_sf"/>
</dbReference>
<dbReference type="PANTHER" id="PTHR46796">
    <property type="entry name" value="HTH-TYPE TRANSCRIPTIONAL ACTIVATOR RHAS-RELATED"/>
    <property type="match status" value="1"/>
</dbReference>
<dbReference type="RefSeq" id="WP_008929616.1">
    <property type="nucleotide sequence ID" value="NZ_AMRJ01000020.1"/>
</dbReference>
<evidence type="ECO:0000313" key="5">
    <source>
        <dbReference type="EMBL" id="EKF73728.1"/>
    </source>
</evidence>
<dbReference type="STRING" id="1177179.A11A3_12218"/>
<dbReference type="InterPro" id="IPR018060">
    <property type="entry name" value="HTH_AraC"/>
</dbReference>
<dbReference type="Gene3D" id="1.10.10.60">
    <property type="entry name" value="Homeodomain-like"/>
    <property type="match status" value="1"/>
</dbReference>
<dbReference type="eggNOG" id="COG2207">
    <property type="taxonomic scope" value="Bacteria"/>
</dbReference>
<sequence length="250" mass="27720">MSDSPPVPDSALPPLFLWRGGWLMLLPSLHNRPHRHVAASLLVGLDGDVRVDADGEVMQGRVVLVAPEREQDLASDGPVAVIHLDPDEPAWCALKAHGLSTARQQWLCQQLGQLAAAPQPQRATVVIEALREGAESAPLDPRIARCCQYLKDSDPLPGVAVLAARAGLSESRFRHLFREQMGVTLKRYLLHLKCQRALMLWKSGMSFTELAVAAGFYDQPHLNRTLRAMFDALPSRYARERPVRIVHLPM</sequence>
<feature type="domain" description="HTH araC/xylS-type" evidence="4">
    <location>
        <begin position="159"/>
        <end position="240"/>
    </location>
</feature>
<evidence type="ECO:0000259" key="4">
    <source>
        <dbReference type="PROSITE" id="PS01124"/>
    </source>
</evidence>
<name>L0WAC5_9GAMM</name>
<keyword evidence="6" id="KW-1185">Reference proteome</keyword>
<evidence type="ECO:0000256" key="1">
    <source>
        <dbReference type="ARBA" id="ARBA00023015"/>
    </source>
</evidence>
<dbReference type="GO" id="GO:0043565">
    <property type="term" value="F:sequence-specific DNA binding"/>
    <property type="evidence" value="ECO:0007669"/>
    <property type="project" value="InterPro"/>
</dbReference>
<dbReference type="Pfam" id="PF12833">
    <property type="entry name" value="HTH_18"/>
    <property type="match status" value="1"/>
</dbReference>
<dbReference type="GO" id="GO:0003700">
    <property type="term" value="F:DNA-binding transcription factor activity"/>
    <property type="evidence" value="ECO:0007669"/>
    <property type="project" value="InterPro"/>
</dbReference>
<dbReference type="Proteomes" id="UP000010164">
    <property type="component" value="Unassembled WGS sequence"/>
</dbReference>
<keyword evidence="1" id="KW-0805">Transcription regulation</keyword>
<evidence type="ECO:0000256" key="3">
    <source>
        <dbReference type="ARBA" id="ARBA00023163"/>
    </source>
</evidence>
<protein>
    <submittedName>
        <fullName evidence="5">Putative transcriptional regulator</fullName>
    </submittedName>
</protein>
<evidence type="ECO:0000256" key="2">
    <source>
        <dbReference type="ARBA" id="ARBA00023125"/>
    </source>
</evidence>
<keyword evidence="3" id="KW-0804">Transcription</keyword>
<evidence type="ECO:0000313" key="6">
    <source>
        <dbReference type="Proteomes" id="UP000010164"/>
    </source>
</evidence>
<dbReference type="AlphaFoldDB" id="L0WAC5"/>
<comment type="caution">
    <text evidence="5">The sequence shown here is derived from an EMBL/GenBank/DDBJ whole genome shotgun (WGS) entry which is preliminary data.</text>
</comment>
<dbReference type="PATRIC" id="fig|1177179.3.peg.2443"/>
<organism evidence="5 6">
    <name type="scientific">Alcanivorax hongdengensis A-11-3</name>
    <dbReference type="NCBI Taxonomy" id="1177179"/>
    <lineage>
        <taxon>Bacteria</taxon>
        <taxon>Pseudomonadati</taxon>
        <taxon>Pseudomonadota</taxon>
        <taxon>Gammaproteobacteria</taxon>
        <taxon>Oceanospirillales</taxon>
        <taxon>Alcanivoracaceae</taxon>
        <taxon>Alcanivorax</taxon>
    </lineage>
</organism>
<gene>
    <name evidence="5" type="ORF">A11A3_12218</name>
</gene>
<accession>L0WAC5</accession>
<dbReference type="InterPro" id="IPR050204">
    <property type="entry name" value="AraC_XylS_family_regulators"/>
</dbReference>